<feature type="transmembrane region" description="Helical" evidence="7">
    <location>
        <begin position="351"/>
        <end position="371"/>
    </location>
</feature>
<dbReference type="Pfam" id="PF03601">
    <property type="entry name" value="Cons_hypoth698"/>
    <property type="match status" value="1"/>
</dbReference>
<organism evidence="8 9">
    <name type="scientific">Parageobacillus thermoglucosidasius</name>
    <name type="common">Geobacillus thermoglucosidasius</name>
    <dbReference type="NCBI Taxonomy" id="1426"/>
    <lineage>
        <taxon>Bacteria</taxon>
        <taxon>Bacillati</taxon>
        <taxon>Bacillota</taxon>
        <taxon>Bacilli</taxon>
        <taxon>Bacillales</taxon>
        <taxon>Anoxybacillaceae</taxon>
        <taxon>Parageobacillus</taxon>
    </lineage>
</organism>
<evidence type="ECO:0000256" key="3">
    <source>
        <dbReference type="ARBA" id="ARBA00022475"/>
    </source>
</evidence>
<dbReference type="PANTHER" id="PTHR30106:SF1">
    <property type="entry name" value="UPF0324 MEMBRANE PROTEIN FN0533"/>
    <property type="match status" value="1"/>
</dbReference>
<keyword evidence="5 7" id="KW-1133">Transmembrane helix</keyword>
<evidence type="ECO:0000313" key="9">
    <source>
        <dbReference type="Proteomes" id="UP000078290"/>
    </source>
</evidence>
<dbReference type="Proteomes" id="UP000078290">
    <property type="component" value="Unassembled WGS sequence"/>
</dbReference>
<evidence type="ECO:0000256" key="6">
    <source>
        <dbReference type="ARBA" id="ARBA00023136"/>
    </source>
</evidence>
<keyword evidence="4 7" id="KW-0812">Transmembrane</keyword>
<evidence type="ECO:0000313" key="8">
    <source>
        <dbReference type="EMBL" id="OAT72869.1"/>
    </source>
</evidence>
<comment type="similarity">
    <text evidence="2">Belongs to the UPF0324 family.</text>
</comment>
<comment type="caution">
    <text evidence="8">The sequence shown here is derived from an EMBL/GenBank/DDBJ whole genome shotgun (WGS) entry which is preliminary data.</text>
</comment>
<gene>
    <name evidence="8" type="ORF">A7K69_08015</name>
</gene>
<keyword evidence="6 7" id="KW-0472">Membrane</keyword>
<feature type="transmembrane region" description="Helical" evidence="7">
    <location>
        <begin position="103"/>
        <end position="121"/>
    </location>
</feature>
<feature type="transmembrane region" description="Helical" evidence="7">
    <location>
        <begin position="391"/>
        <end position="409"/>
    </location>
</feature>
<evidence type="ECO:0000256" key="1">
    <source>
        <dbReference type="ARBA" id="ARBA00004651"/>
    </source>
</evidence>
<comment type="subcellular location">
    <subcellularLocation>
        <location evidence="1">Cell membrane</location>
        <topology evidence="1">Multi-pass membrane protein</topology>
    </subcellularLocation>
</comment>
<evidence type="ECO:0000256" key="4">
    <source>
        <dbReference type="ARBA" id="ARBA00022692"/>
    </source>
</evidence>
<sequence length="449" mass="48898">MHKTNLSDERALPTIQSGWAEFIRKEDWWAVWIGLFLVILAVVLWSAGNSIKVLTAQIPKWGDIHTLTAALSHHFGSIVLLFITFFILFSIAVFFLRVKLSQFVSGFIVLFILSVLINIFSSWEWAQRYNLEAPLIALAIGLVISNIIPIPDWFEAALRTELYVKVGIVLLGATLPFALIVKAGPVAILQATIIAVVTFFTIYFVGSKLGLDKRFAATLGAGGSICGVSASIAVGSSIKAKKEHVSVSISLVVIWAIVMIFALSLMIKWLKIPAGPAGAWIGTSEFADAAGITAASAFGDKALTAFTLMKVIGRDIFIGVWCFILAFISITRWEKQEEGTKADASEIWRRFPKFVLGFFAASAIVTIIFASVSTAGADVINADIVAPIKELRTWAFTFCFLSIGLTTRFKQLTSVGWKPFVAFSSGVAVNVVLGYILSILVLGSYWANL</sequence>
<feature type="transmembrane region" description="Helical" evidence="7">
    <location>
        <begin position="311"/>
        <end position="330"/>
    </location>
</feature>
<proteinExistence type="inferred from homology"/>
<feature type="transmembrane region" description="Helical" evidence="7">
    <location>
        <begin position="28"/>
        <end position="47"/>
    </location>
</feature>
<dbReference type="OrthoDB" id="9766798at2"/>
<evidence type="ECO:0008006" key="10">
    <source>
        <dbReference type="Google" id="ProtNLM"/>
    </source>
</evidence>
<name>A0A1B7KS95_PARTM</name>
<feature type="transmembrane region" description="Helical" evidence="7">
    <location>
        <begin position="75"/>
        <end position="96"/>
    </location>
</feature>
<dbReference type="AlphaFoldDB" id="A0A1B7KS95"/>
<dbReference type="EMBL" id="LXMA01000023">
    <property type="protein sequence ID" value="OAT72869.1"/>
    <property type="molecule type" value="Genomic_DNA"/>
</dbReference>
<dbReference type="PANTHER" id="PTHR30106">
    <property type="entry name" value="INNER MEMBRANE PROTEIN YEIH-RELATED"/>
    <property type="match status" value="1"/>
</dbReference>
<feature type="transmembrane region" description="Helical" evidence="7">
    <location>
        <begin position="133"/>
        <end position="150"/>
    </location>
</feature>
<dbReference type="InterPro" id="IPR018383">
    <property type="entry name" value="UPF0324_pro"/>
</dbReference>
<feature type="transmembrane region" description="Helical" evidence="7">
    <location>
        <begin position="187"/>
        <end position="205"/>
    </location>
</feature>
<reference evidence="9" key="1">
    <citation type="submission" date="2016-05" db="EMBL/GenBank/DDBJ databases">
        <authorList>
            <person name="Wang W."/>
            <person name="Zhu L."/>
        </authorList>
    </citation>
    <scope>NUCLEOTIDE SEQUENCE [LARGE SCALE GENOMIC DNA]</scope>
    <source>
        <strain evidence="9">W-2</strain>
    </source>
</reference>
<dbReference type="RefSeq" id="WP_064551838.1">
    <property type="nucleotide sequence ID" value="NZ_LXMA01000023.1"/>
</dbReference>
<evidence type="ECO:0000256" key="7">
    <source>
        <dbReference type="SAM" id="Phobius"/>
    </source>
</evidence>
<evidence type="ECO:0000256" key="2">
    <source>
        <dbReference type="ARBA" id="ARBA00007977"/>
    </source>
</evidence>
<feature type="transmembrane region" description="Helical" evidence="7">
    <location>
        <begin position="244"/>
        <end position="267"/>
    </location>
</feature>
<accession>A0A1B7KS95</accession>
<evidence type="ECO:0000256" key="5">
    <source>
        <dbReference type="ARBA" id="ARBA00022989"/>
    </source>
</evidence>
<feature type="transmembrane region" description="Helical" evidence="7">
    <location>
        <begin position="421"/>
        <end position="447"/>
    </location>
</feature>
<feature type="transmembrane region" description="Helical" evidence="7">
    <location>
        <begin position="162"/>
        <end position="181"/>
    </location>
</feature>
<keyword evidence="3" id="KW-1003">Cell membrane</keyword>
<protein>
    <recommendedName>
        <fullName evidence="10">Sulfate exporter family transporter</fullName>
    </recommendedName>
</protein>
<dbReference type="GO" id="GO:0005886">
    <property type="term" value="C:plasma membrane"/>
    <property type="evidence" value="ECO:0007669"/>
    <property type="project" value="UniProtKB-SubCell"/>
</dbReference>